<dbReference type="Pfam" id="PF13936">
    <property type="entry name" value="HTH_38"/>
    <property type="match status" value="1"/>
</dbReference>
<evidence type="ECO:0000313" key="4">
    <source>
        <dbReference type="Proteomes" id="UP001216253"/>
    </source>
</evidence>
<dbReference type="InterPro" id="IPR051917">
    <property type="entry name" value="Transposase-Integrase"/>
</dbReference>
<dbReference type="InterPro" id="IPR001584">
    <property type="entry name" value="Integrase_cat-core"/>
</dbReference>
<keyword evidence="1" id="KW-0233">DNA recombination</keyword>
<organism evidence="3 4">
    <name type="scientific">Novosphingobium album</name>
    <name type="common">ex Liu et al. 2023</name>
    <dbReference type="NCBI Taxonomy" id="3031130"/>
    <lineage>
        <taxon>Bacteria</taxon>
        <taxon>Pseudomonadati</taxon>
        <taxon>Pseudomonadota</taxon>
        <taxon>Alphaproteobacteria</taxon>
        <taxon>Sphingomonadales</taxon>
        <taxon>Sphingomonadaceae</taxon>
        <taxon>Novosphingobium</taxon>
    </lineage>
</organism>
<proteinExistence type="predicted"/>
<dbReference type="PROSITE" id="PS50994">
    <property type="entry name" value="INTEGRASE"/>
    <property type="match status" value="1"/>
</dbReference>
<feature type="domain" description="Integrase catalytic" evidence="2">
    <location>
        <begin position="164"/>
        <end position="328"/>
    </location>
</feature>
<gene>
    <name evidence="3" type="ORF">PYV00_17045</name>
</gene>
<dbReference type="NCBIfam" id="NF033563">
    <property type="entry name" value="transpos_IS30"/>
    <property type="match status" value="1"/>
</dbReference>
<dbReference type="EMBL" id="JARESE010000060">
    <property type="protein sequence ID" value="MDE8653408.1"/>
    <property type="molecule type" value="Genomic_DNA"/>
</dbReference>
<evidence type="ECO:0000259" key="2">
    <source>
        <dbReference type="PROSITE" id="PS50994"/>
    </source>
</evidence>
<dbReference type="Gene3D" id="3.30.420.10">
    <property type="entry name" value="Ribonuclease H-like superfamily/Ribonuclease H"/>
    <property type="match status" value="1"/>
</dbReference>
<reference evidence="3 4" key="1">
    <citation type="submission" date="2023-03" db="EMBL/GenBank/DDBJ databases">
        <title>NovoSphingobium album sp. nov. isolated from polycyclic aromatic hydrocarbons- and heavy-metal polluted soil.</title>
        <authorList>
            <person name="Liu Z."/>
            <person name="Wang K."/>
        </authorList>
    </citation>
    <scope>NUCLEOTIDE SEQUENCE [LARGE SCALE GENOMIC DNA]</scope>
    <source>
        <strain evidence="3 4">H3SJ31-1</strain>
    </source>
</reference>
<dbReference type="Proteomes" id="UP001216253">
    <property type="component" value="Unassembled WGS sequence"/>
</dbReference>
<evidence type="ECO:0000313" key="3">
    <source>
        <dbReference type="EMBL" id="MDE8653408.1"/>
    </source>
</evidence>
<dbReference type="InterPro" id="IPR012337">
    <property type="entry name" value="RNaseH-like_sf"/>
</dbReference>
<dbReference type="PANTHER" id="PTHR10948">
    <property type="entry name" value="TRANSPOSASE"/>
    <property type="match status" value="1"/>
</dbReference>
<dbReference type="InterPro" id="IPR053392">
    <property type="entry name" value="Transposase_IS30-like"/>
</dbReference>
<evidence type="ECO:0000256" key="1">
    <source>
        <dbReference type="ARBA" id="ARBA00023172"/>
    </source>
</evidence>
<dbReference type="SUPFAM" id="SSF53098">
    <property type="entry name" value="Ribonuclease H-like"/>
    <property type="match status" value="1"/>
</dbReference>
<dbReference type="InterPro" id="IPR036397">
    <property type="entry name" value="RNaseH_sf"/>
</dbReference>
<keyword evidence="4" id="KW-1185">Reference proteome</keyword>
<comment type="caution">
    <text evidence="3">The sequence shown here is derived from an EMBL/GenBank/DDBJ whole genome shotgun (WGS) entry which is preliminary data.</text>
</comment>
<dbReference type="InterPro" id="IPR025246">
    <property type="entry name" value="IS30-like_HTH"/>
</dbReference>
<name>A0ABT5WU79_9SPHN</name>
<dbReference type="PANTHER" id="PTHR10948:SF23">
    <property type="entry name" value="TRANSPOSASE INSI FOR INSERTION SEQUENCE ELEMENT IS30A-RELATED"/>
    <property type="match status" value="1"/>
</dbReference>
<accession>A0ABT5WU79</accession>
<protein>
    <submittedName>
        <fullName evidence="3">IS30 family transposase</fullName>
    </submittedName>
</protein>
<dbReference type="RefSeq" id="WP_275229499.1">
    <property type="nucleotide sequence ID" value="NZ_JARESE010000060.1"/>
</dbReference>
<dbReference type="Pfam" id="PF00665">
    <property type="entry name" value="rve"/>
    <property type="match status" value="1"/>
</dbReference>
<sequence length="333" mass="38102">MSHCYRQLRLPEREALFRMKAAKLPVRKIAAELGRHPSTIYRELRRNYFFDEDAYFRGYFPSVAHKLARDRRVPGRKLERNPELAHYVIDRLRSCWSPEQIAGRLRLAGHSGFRVSHETIYRYVYGAAGKQQDLYRLLPWSRRRRRPRGGRKPRGLKIPLTNSIGQRPTAIARRDDFGHWEGDLVAFRQVYGKSNLTSLVERKSRFAVLWRNPSRTSAGVMAGICGQLGPLPSALRQSVTFDRGTEFAAFPTLRSELGMSSYFCEPKSPWQKGAVENLNGRLRRFLPSDTDIAAMDPAVIAAICAQLNSTPRKCLGYQTPLEVLSAEISRHSE</sequence>